<protein>
    <submittedName>
        <fullName evidence="2">Uncharacterized protein</fullName>
    </submittedName>
</protein>
<dbReference type="Proteomes" id="UP000682733">
    <property type="component" value="Unassembled WGS sequence"/>
</dbReference>
<dbReference type="AlphaFoldDB" id="A0A8S2E8H6"/>
<feature type="compositionally biased region" description="Polar residues" evidence="1">
    <location>
        <begin position="107"/>
        <end position="133"/>
    </location>
</feature>
<evidence type="ECO:0000256" key="1">
    <source>
        <dbReference type="SAM" id="MobiDB-lite"/>
    </source>
</evidence>
<comment type="caution">
    <text evidence="2">The sequence shown here is derived from an EMBL/GenBank/DDBJ whole genome shotgun (WGS) entry which is preliminary data.</text>
</comment>
<dbReference type="Proteomes" id="UP000677228">
    <property type="component" value="Unassembled WGS sequence"/>
</dbReference>
<proteinExistence type="predicted"/>
<name>A0A8S2E8H6_9BILA</name>
<evidence type="ECO:0000313" key="4">
    <source>
        <dbReference type="Proteomes" id="UP000677228"/>
    </source>
</evidence>
<evidence type="ECO:0000313" key="3">
    <source>
        <dbReference type="EMBL" id="CAF3964103.1"/>
    </source>
</evidence>
<sequence>MSSINPYRLELCATASPNLVVQTPPIHSFSSVQTNESPFSFSQRDRYLPKGRGKPFINNRPLSTNTVLEQPSETLSDLAVLYIDEYEKNNHETKVTVEKINEEEHFYNSNSSLSGQSVTSRQRNNSHGSSYSLKSDGEPVIPMLASSTFVSLKQQQSQQQNVQQKKQIYFSRRLNQ</sequence>
<accession>A0A8S2E8H6</accession>
<reference evidence="2" key="1">
    <citation type="submission" date="2021-02" db="EMBL/GenBank/DDBJ databases">
        <authorList>
            <person name="Nowell W R."/>
        </authorList>
    </citation>
    <scope>NUCLEOTIDE SEQUENCE</scope>
</reference>
<dbReference type="EMBL" id="CAJOBA010032638">
    <property type="protein sequence ID" value="CAF3964103.1"/>
    <property type="molecule type" value="Genomic_DNA"/>
</dbReference>
<feature type="region of interest" description="Disordered" evidence="1">
    <location>
        <begin position="107"/>
        <end position="138"/>
    </location>
</feature>
<dbReference type="EMBL" id="CAJNOK010012030">
    <property type="protein sequence ID" value="CAF1154211.1"/>
    <property type="molecule type" value="Genomic_DNA"/>
</dbReference>
<gene>
    <name evidence="2" type="ORF">OVA965_LOCUS21761</name>
    <name evidence="3" type="ORF">TMI583_LOCUS22472</name>
</gene>
<evidence type="ECO:0000313" key="2">
    <source>
        <dbReference type="EMBL" id="CAF1154211.1"/>
    </source>
</evidence>
<organism evidence="2 4">
    <name type="scientific">Didymodactylos carnosus</name>
    <dbReference type="NCBI Taxonomy" id="1234261"/>
    <lineage>
        <taxon>Eukaryota</taxon>
        <taxon>Metazoa</taxon>
        <taxon>Spiralia</taxon>
        <taxon>Gnathifera</taxon>
        <taxon>Rotifera</taxon>
        <taxon>Eurotatoria</taxon>
        <taxon>Bdelloidea</taxon>
        <taxon>Philodinida</taxon>
        <taxon>Philodinidae</taxon>
        <taxon>Didymodactylos</taxon>
    </lineage>
</organism>